<comment type="similarity">
    <text evidence="10 12">Belongs to the fluoride channel Fluc/FEX (TC 1.A.43) family.</text>
</comment>
<accession>A0A1S1MWS9</accession>
<comment type="caution">
    <text evidence="13">The sequence shown here is derived from an EMBL/GenBank/DDBJ whole genome shotgun (WGS) entry which is preliminary data.</text>
</comment>
<proteinExistence type="inferred from homology"/>
<gene>
    <name evidence="12" type="primary">fluC</name>
    <name evidence="12" type="synonym">crcB</name>
    <name evidence="13" type="ORF">BET10_11075</name>
</gene>
<dbReference type="GO" id="GO:0005886">
    <property type="term" value="C:plasma membrane"/>
    <property type="evidence" value="ECO:0007669"/>
    <property type="project" value="UniProtKB-SubCell"/>
</dbReference>
<keyword evidence="2 12" id="KW-1003">Cell membrane</keyword>
<dbReference type="OrthoDB" id="9806299at2"/>
<keyword evidence="12" id="KW-0813">Transport</keyword>
<keyword evidence="3" id="KW-0997">Cell inner membrane</keyword>
<keyword evidence="8 12" id="KW-0472">Membrane</keyword>
<dbReference type="PROSITE" id="PS51257">
    <property type="entry name" value="PROKAR_LIPOPROTEIN"/>
    <property type="match status" value="1"/>
</dbReference>
<keyword evidence="6 12" id="KW-0915">Sodium</keyword>
<evidence type="ECO:0000313" key="13">
    <source>
        <dbReference type="EMBL" id="OHU91359.1"/>
    </source>
</evidence>
<dbReference type="PANTHER" id="PTHR28259">
    <property type="entry name" value="FLUORIDE EXPORT PROTEIN 1-RELATED"/>
    <property type="match status" value="1"/>
</dbReference>
<sequence length="126" mass="13520">MIKMYLTIALGGAAGACLRFFISDMMLKLFGKGFPFGTLTVNILGSLLMGVLFGLIEKQIISVSPAKTLIGIGFLGALTTFSTFSMDSVLLLQQGQIMKMALNVTLNVVVCIFMAWLGLCLVMQKG</sequence>
<evidence type="ECO:0000256" key="3">
    <source>
        <dbReference type="ARBA" id="ARBA00022519"/>
    </source>
</evidence>
<dbReference type="HAMAP" id="MF_00454">
    <property type="entry name" value="FluC"/>
    <property type="match status" value="1"/>
</dbReference>
<dbReference type="Proteomes" id="UP000179786">
    <property type="component" value="Unassembled WGS sequence"/>
</dbReference>
<evidence type="ECO:0000256" key="8">
    <source>
        <dbReference type="ARBA" id="ARBA00023136"/>
    </source>
</evidence>
<evidence type="ECO:0000256" key="9">
    <source>
        <dbReference type="ARBA" id="ARBA00023303"/>
    </source>
</evidence>
<evidence type="ECO:0000256" key="11">
    <source>
        <dbReference type="ARBA" id="ARBA00035585"/>
    </source>
</evidence>
<evidence type="ECO:0000256" key="4">
    <source>
        <dbReference type="ARBA" id="ARBA00022692"/>
    </source>
</evidence>
<comment type="catalytic activity">
    <reaction evidence="11">
        <text>fluoride(in) = fluoride(out)</text>
        <dbReference type="Rhea" id="RHEA:76159"/>
        <dbReference type="ChEBI" id="CHEBI:17051"/>
    </reaction>
    <physiologicalReaction direction="left-to-right" evidence="11">
        <dbReference type="Rhea" id="RHEA:76160"/>
    </physiologicalReaction>
</comment>
<evidence type="ECO:0000256" key="2">
    <source>
        <dbReference type="ARBA" id="ARBA00022475"/>
    </source>
</evidence>
<keyword evidence="4 12" id="KW-0812">Transmembrane</keyword>
<dbReference type="InterPro" id="IPR003691">
    <property type="entry name" value="FluC"/>
</dbReference>
<evidence type="ECO:0000313" key="14">
    <source>
        <dbReference type="Proteomes" id="UP000179786"/>
    </source>
</evidence>
<keyword evidence="9 12" id="KW-0407">Ion channel</keyword>
<dbReference type="RefSeq" id="WP_070985228.1">
    <property type="nucleotide sequence ID" value="NZ_MKJU01000025.1"/>
</dbReference>
<keyword evidence="7 12" id="KW-0406">Ion transport</keyword>
<keyword evidence="12" id="KW-0479">Metal-binding</keyword>
<name>A0A1S1MWS9_9GAMM</name>
<feature type="transmembrane region" description="Helical" evidence="12">
    <location>
        <begin position="104"/>
        <end position="123"/>
    </location>
</feature>
<reference evidence="13 14" key="1">
    <citation type="submission" date="2016-09" db="EMBL/GenBank/DDBJ databases">
        <title>Pseudoalteromonas amylolytica sp. nov., isolated from the surface seawater.</title>
        <authorList>
            <person name="Wu Y.-H."/>
            <person name="Cheng H."/>
            <person name="Jin X.-B."/>
            <person name="Wang C.-S."/>
            <person name="Xu X.-W."/>
        </authorList>
    </citation>
    <scope>NUCLEOTIDE SEQUENCE [LARGE SCALE GENOMIC DNA]</scope>
    <source>
        <strain evidence="13 14">JW1</strain>
    </source>
</reference>
<feature type="transmembrane region" description="Helical" evidence="12">
    <location>
        <begin position="68"/>
        <end position="92"/>
    </location>
</feature>
<dbReference type="AlphaFoldDB" id="A0A1S1MWS9"/>
<organism evidence="13 14">
    <name type="scientific">Pseudoalteromonas amylolytica</name>
    <dbReference type="NCBI Taxonomy" id="1859457"/>
    <lineage>
        <taxon>Bacteria</taxon>
        <taxon>Pseudomonadati</taxon>
        <taxon>Pseudomonadota</taxon>
        <taxon>Gammaproteobacteria</taxon>
        <taxon>Alteromonadales</taxon>
        <taxon>Pseudoalteromonadaceae</taxon>
        <taxon>Pseudoalteromonas</taxon>
    </lineage>
</organism>
<dbReference type="EMBL" id="MKJU01000025">
    <property type="protein sequence ID" value="OHU91359.1"/>
    <property type="molecule type" value="Genomic_DNA"/>
</dbReference>
<feature type="binding site" evidence="12">
    <location>
        <position position="76"/>
    </location>
    <ligand>
        <name>Na(+)</name>
        <dbReference type="ChEBI" id="CHEBI:29101"/>
        <note>structural</note>
    </ligand>
</feature>
<evidence type="ECO:0000256" key="7">
    <source>
        <dbReference type="ARBA" id="ARBA00023065"/>
    </source>
</evidence>
<comment type="subcellular location">
    <subcellularLocation>
        <location evidence="1 12">Cell membrane</location>
        <topology evidence="1 12">Multi-pass membrane protein</topology>
    </subcellularLocation>
</comment>
<feature type="binding site" evidence="12">
    <location>
        <position position="79"/>
    </location>
    <ligand>
        <name>Na(+)</name>
        <dbReference type="ChEBI" id="CHEBI:29101"/>
        <note>structural</note>
    </ligand>
</feature>
<dbReference type="PANTHER" id="PTHR28259:SF1">
    <property type="entry name" value="FLUORIDE EXPORT PROTEIN 1-RELATED"/>
    <property type="match status" value="1"/>
</dbReference>
<comment type="activity regulation">
    <text evidence="12">Na(+) is not transported, but it plays an essential structural role and its presence is essential for fluoride channel function.</text>
</comment>
<dbReference type="GO" id="GO:0046872">
    <property type="term" value="F:metal ion binding"/>
    <property type="evidence" value="ECO:0007669"/>
    <property type="project" value="UniProtKB-KW"/>
</dbReference>
<dbReference type="GO" id="GO:0062054">
    <property type="term" value="F:fluoride channel activity"/>
    <property type="evidence" value="ECO:0007669"/>
    <property type="project" value="UniProtKB-UniRule"/>
</dbReference>
<dbReference type="NCBIfam" id="TIGR00494">
    <property type="entry name" value="crcB"/>
    <property type="match status" value="1"/>
</dbReference>
<evidence type="ECO:0000256" key="5">
    <source>
        <dbReference type="ARBA" id="ARBA00022989"/>
    </source>
</evidence>
<evidence type="ECO:0000256" key="6">
    <source>
        <dbReference type="ARBA" id="ARBA00023053"/>
    </source>
</evidence>
<keyword evidence="5 12" id="KW-1133">Transmembrane helix</keyword>
<evidence type="ECO:0000256" key="10">
    <source>
        <dbReference type="ARBA" id="ARBA00035120"/>
    </source>
</evidence>
<dbReference type="GO" id="GO:0140114">
    <property type="term" value="P:cellular detoxification of fluoride"/>
    <property type="evidence" value="ECO:0007669"/>
    <property type="project" value="UniProtKB-UniRule"/>
</dbReference>
<comment type="function">
    <text evidence="12">Fluoride-specific ion channel. Important for reducing fluoride concentration in the cell, thus reducing its toxicity.</text>
</comment>
<dbReference type="Pfam" id="PF02537">
    <property type="entry name" value="CRCB"/>
    <property type="match status" value="1"/>
</dbReference>
<evidence type="ECO:0000256" key="1">
    <source>
        <dbReference type="ARBA" id="ARBA00004651"/>
    </source>
</evidence>
<evidence type="ECO:0000256" key="12">
    <source>
        <dbReference type="HAMAP-Rule" id="MF_00454"/>
    </source>
</evidence>
<dbReference type="STRING" id="1859457.BET10_11075"/>
<protein>
    <recommendedName>
        <fullName evidence="12">Fluoride-specific ion channel FluC</fullName>
    </recommendedName>
</protein>
<dbReference type="NCBIfam" id="NF010796">
    <property type="entry name" value="PRK14200.1"/>
    <property type="match status" value="1"/>
</dbReference>
<feature type="transmembrane region" description="Helical" evidence="12">
    <location>
        <begin position="35"/>
        <end position="56"/>
    </location>
</feature>
<keyword evidence="14" id="KW-1185">Reference proteome</keyword>